<dbReference type="InterPro" id="IPR005835">
    <property type="entry name" value="NTP_transferase_dom"/>
</dbReference>
<comment type="catalytic activity">
    <reaction evidence="5">
        <text>alpha-D-glucose 1-phosphate + UTP + H(+) = UDP-alpha-D-glucose + diphosphate</text>
        <dbReference type="Rhea" id="RHEA:19889"/>
        <dbReference type="ChEBI" id="CHEBI:15378"/>
        <dbReference type="ChEBI" id="CHEBI:33019"/>
        <dbReference type="ChEBI" id="CHEBI:46398"/>
        <dbReference type="ChEBI" id="CHEBI:58601"/>
        <dbReference type="ChEBI" id="CHEBI:58885"/>
        <dbReference type="EC" id="2.7.7.9"/>
    </reaction>
</comment>
<keyword evidence="8" id="KW-1185">Reference proteome</keyword>
<evidence type="ECO:0000256" key="5">
    <source>
        <dbReference type="ARBA" id="ARBA00048128"/>
    </source>
</evidence>
<comment type="similarity">
    <text evidence="1">Belongs to the UDPGP type 2 family.</text>
</comment>
<proteinExistence type="inferred from homology"/>
<gene>
    <name evidence="7" type="ORF">M8542_36525</name>
</gene>
<evidence type="ECO:0000256" key="1">
    <source>
        <dbReference type="ARBA" id="ARBA00006890"/>
    </source>
</evidence>
<dbReference type="AlphaFoldDB" id="A0A9X2SPN1"/>
<name>A0A9X2SPN1_9PSEU</name>
<comment type="caution">
    <text evidence="7">The sequence shown here is derived from an EMBL/GenBank/DDBJ whole genome shotgun (WGS) entry which is preliminary data.</text>
</comment>
<dbReference type="PANTHER" id="PTHR43197:SF1">
    <property type="entry name" value="UTP--GLUCOSE-1-PHOSPHATE URIDYLYLTRANSFERASE"/>
    <property type="match status" value="1"/>
</dbReference>
<dbReference type="RefSeq" id="WP_257924910.1">
    <property type="nucleotide sequence ID" value="NZ_JAMXQV010000024.1"/>
</dbReference>
<dbReference type="SUPFAM" id="SSF53448">
    <property type="entry name" value="Nucleotide-diphospho-sugar transferases"/>
    <property type="match status" value="1"/>
</dbReference>
<feature type="domain" description="Nucleotidyl transferase" evidence="6">
    <location>
        <begin position="7"/>
        <end position="250"/>
    </location>
</feature>
<dbReference type="InterPro" id="IPR005771">
    <property type="entry name" value="GalU_uridylyltTrfase_bac/arc"/>
</dbReference>
<reference evidence="7" key="1">
    <citation type="submission" date="2022-06" db="EMBL/GenBank/DDBJ databases">
        <title>Amycolatopsis iheyaensis sp. nov., a new species of the genus Amycolatopsis isolated from soil in Iheya island, Japan.</title>
        <authorList>
            <person name="Ngamcharungchit C."/>
            <person name="Kanto H."/>
            <person name="Take A."/>
            <person name="Intra B."/>
            <person name="Matsumoto A."/>
            <person name="Panbangred W."/>
            <person name="Inahashi Y."/>
        </authorList>
    </citation>
    <scope>NUCLEOTIDE SEQUENCE</scope>
    <source>
        <strain evidence="7">OK19-0408</strain>
    </source>
</reference>
<dbReference type="GO" id="GO:0006011">
    <property type="term" value="P:UDP-alpha-D-glucose metabolic process"/>
    <property type="evidence" value="ECO:0007669"/>
    <property type="project" value="InterPro"/>
</dbReference>
<evidence type="ECO:0000313" key="8">
    <source>
        <dbReference type="Proteomes" id="UP001144096"/>
    </source>
</evidence>
<dbReference type="Pfam" id="PF00483">
    <property type="entry name" value="NTP_transferase"/>
    <property type="match status" value="1"/>
</dbReference>
<keyword evidence="4" id="KW-0548">Nucleotidyltransferase</keyword>
<evidence type="ECO:0000256" key="2">
    <source>
        <dbReference type="ARBA" id="ARBA00012415"/>
    </source>
</evidence>
<dbReference type="Gene3D" id="3.90.550.10">
    <property type="entry name" value="Spore Coat Polysaccharide Biosynthesis Protein SpsA, Chain A"/>
    <property type="match status" value="1"/>
</dbReference>
<dbReference type="EC" id="2.7.7.9" evidence="2"/>
<evidence type="ECO:0000256" key="3">
    <source>
        <dbReference type="ARBA" id="ARBA00022679"/>
    </source>
</evidence>
<sequence>MTHTLPAVITAGGAGTRFAEFTQILPKEVLPVGGRPAITWVIAECLGAGATEAIVVTRPGDTAIPALAQRLHREHGWPVTTVPEDVEPGYGNAVPLLTLRERLAEATTFLVAFGDDVLLGEPSPGHNLAAMARQVRAGADAAIAAQLVPRDRIPAVGIIDPRPDNASLVAQIRQRPPADTVGEPLAVVSRLVLRPTILDRLVPTAHARGEIDLGIAVGQLAHTGEVGLHRLTATWVTVGDARSYHAANTAFWNLHTTSPALTALPPLTSQALLTTQTGTTR</sequence>
<dbReference type="PANTHER" id="PTHR43197">
    <property type="entry name" value="UTP--GLUCOSE-1-PHOSPHATE URIDYLYLTRANSFERASE"/>
    <property type="match status" value="1"/>
</dbReference>
<evidence type="ECO:0000259" key="6">
    <source>
        <dbReference type="Pfam" id="PF00483"/>
    </source>
</evidence>
<keyword evidence="3" id="KW-0808">Transferase</keyword>
<evidence type="ECO:0000256" key="4">
    <source>
        <dbReference type="ARBA" id="ARBA00022695"/>
    </source>
</evidence>
<evidence type="ECO:0000313" key="7">
    <source>
        <dbReference type="EMBL" id="MCR6488351.1"/>
    </source>
</evidence>
<dbReference type="GO" id="GO:0003983">
    <property type="term" value="F:UTP:glucose-1-phosphate uridylyltransferase activity"/>
    <property type="evidence" value="ECO:0007669"/>
    <property type="project" value="UniProtKB-EC"/>
</dbReference>
<protein>
    <recommendedName>
        <fullName evidence="2">UTP--glucose-1-phosphate uridylyltransferase</fullName>
        <ecNumber evidence="2">2.7.7.9</ecNumber>
    </recommendedName>
</protein>
<accession>A0A9X2SPN1</accession>
<dbReference type="EMBL" id="JAMXQV010000024">
    <property type="protein sequence ID" value="MCR6488351.1"/>
    <property type="molecule type" value="Genomic_DNA"/>
</dbReference>
<organism evidence="7 8">
    <name type="scientific">Amycolatopsis iheyensis</name>
    <dbReference type="NCBI Taxonomy" id="2945988"/>
    <lineage>
        <taxon>Bacteria</taxon>
        <taxon>Bacillati</taxon>
        <taxon>Actinomycetota</taxon>
        <taxon>Actinomycetes</taxon>
        <taxon>Pseudonocardiales</taxon>
        <taxon>Pseudonocardiaceae</taxon>
        <taxon>Amycolatopsis</taxon>
    </lineage>
</organism>
<dbReference type="InterPro" id="IPR029044">
    <property type="entry name" value="Nucleotide-diphossugar_trans"/>
</dbReference>
<dbReference type="Proteomes" id="UP001144096">
    <property type="component" value="Unassembled WGS sequence"/>
</dbReference>